<dbReference type="SUPFAM" id="SSF56112">
    <property type="entry name" value="Protein kinase-like (PK-like)"/>
    <property type="match status" value="1"/>
</dbReference>
<accession>A0A9N9H5Q9</accession>
<comment type="caution">
    <text evidence="1">The sequence shown here is derived from an EMBL/GenBank/DDBJ whole genome shotgun (WGS) entry which is preliminary data.</text>
</comment>
<gene>
    <name evidence="1" type="ORF">FCALED_LOCUS11531</name>
</gene>
<proteinExistence type="predicted"/>
<name>A0A9N9H5Q9_9GLOM</name>
<evidence type="ECO:0000313" key="1">
    <source>
        <dbReference type="EMBL" id="CAG8660663.1"/>
    </source>
</evidence>
<protein>
    <submittedName>
        <fullName evidence="1">9336_t:CDS:1</fullName>
    </submittedName>
</protein>
<reference evidence="1" key="1">
    <citation type="submission" date="2021-06" db="EMBL/GenBank/DDBJ databases">
        <authorList>
            <person name="Kallberg Y."/>
            <person name="Tangrot J."/>
            <person name="Rosling A."/>
        </authorList>
    </citation>
    <scope>NUCLEOTIDE SEQUENCE</scope>
    <source>
        <strain evidence="1">UK204</strain>
    </source>
</reference>
<organism evidence="1 2">
    <name type="scientific">Funneliformis caledonium</name>
    <dbReference type="NCBI Taxonomy" id="1117310"/>
    <lineage>
        <taxon>Eukaryota</taxon>
        <taxon>Fungi</taxon>
        <taxon>Fungi incertae sedis</taxon>
        <taxon>Mucoromycota</taxon>
        <taxon>Glomeromycotina</taxon>
        <taxon>Glomeromycetes</taxon>
        <taxon>Glomerales</taxon>
        <taxon>Glomeraceae</taxon>
        <taxon>Funneliformis</taxon>
    </lineage>
</organism>
<feature type="non-terminal residue" evidence="1">
    <location>
        <position position="1"/>
    </location>
</feature>
<dbReference type="AlphaFoldDB" id="A0A9N9H5Q9"/>
<dbReference type="Gene3D" id="1.10.510.10">
    <property type="entry name" value="Transferase(Phosphotransferase) domain 1"/>
    <property type="match status" value="1"/>
</dbReference>
<dbReference type="InterPro" id="IPR011009">
    <property type="entry name" value="Kinase-like_dom_sf"/>
</dbReference>
<evidence type="ECO:0000313" key="2">
    <source>
        <dbReference type="Proteomes" id="UP000789570"/>
    </source>
</evidence>
<keyword evidence="2" id="KW-1185">Reference proteome</keyword>
<dbReference type="OrthoDB" id="2444584at2759"/>
<sequence length="124" mass="14306">YDIRLTLDIINGKREKIIDGTPLEYSFIYQKCWKFEPSDRPNIQEIVSTLKSMTSLKQETGDDFISTYKEIDNSPINKESTSGMVDDYDLDNIPNVDHFKNIGSESNSDLQQSNTIFYKKVLPN</sequence>
<dbReference type="Proteomes" id="UP000789570">
    <property type="component" value="Unassembled WGS sequence"/>
</dbReference>
<dbReference type="EMBL" id="CAJVPQ010004921">
    <property type="protein sequence ID" value="CAG8660663.1"/>
    <property type="molecule type" value="Genomic_DNA"/>
</dbReference>